<feature type="compositionally biased region" description="Polar residues" evidence="12">
    <location>
        <begin position="363"/>
        <end position="374"/>
    </location>
</feature>
<dbReference type="OrthoDB" id="2159336at2759"/>
<comment type="similarity">
    <text evidence="3">Belongs to the PPR family. P subfamily.</text>
</comment>
<evidence type="ECO:0000256" key="5">
    <source>
        <dbReference type="ARBA" id="ARBA00022694"/>
    </source>
</evidence>
<proteinExistence type="inferred from homology"/>
<dbReference type="STRING" id="93759.A0A1R3GJC1"/>
<dbReference type="GO" id="GO:0004526">
    <property type="term" value="F:ribonuclease P activity"/>
    <property type="evidence" value="ECO:0007669"/>
    <property type="project" value="UniProtKB-EC"/>
</dbReference>
<feature type="region of interest" description="Disordered" evidence="12">
    <location>
        <begin position="633"/>
        <end position="655"/>
    </location>
</feature>
<evidence type="ECO:0000256" key="4">
    <source>
        <dbReference type="ARBA" id="ARBA00012179"/>
    </source>
</evidence>
<dbReference type="GO" id="GO:0001682">
    <property type="term" value="P:tRNA 5'-leader removal"/>
    <property type="evidence" value="ECO:0007669"/>
    <property type="project" value="UniProtKB-ARBA"/>
</dbReference>
<feature type="compositionally biased region" description="Basic and acidic residues" evidence="12">
    <location>
        <begin position="29"/>
        <end position="38"/>
    </location>
</feature>
<evidence type="ECO:0000313" key="14">
    <source>
        <dbReference type="EMBL" id="OMO58161.1"/>
    </source>
</evidence>
<dbReference type="FunFam" id="3.40.50.11980:FF:000002">
    <property type="entry name" value="Proteinaceous RNase P 2"/>
    <property type="match status" value="1"/>
</dbReference>
<name>A0A1R3GJC1_9ROSI</name>
<gene>
    <name evidence="14" type="ORF">COLO4_34839</name>
</gene>
<feature type="region of interest" description="Disordered" evidence="12">
    <location>
        <begin position="586"/>
        <end position="614"/>
    </location>
</feature>
<keyword evidence="10" id="KW-0460">Magnesium</keyword>
<reference evidence="15" key="1">
    <citation type="submission" date="2013-09" db="EMBL/GenBank/DDBJ databases">
        <title>Corchorus olitorius genome sequencing.</title>
        <authorList>
            <person name="Alam M."/>
            <person name="Haque M.S."/>
            <person name="Islam M.S."/>
            <person name="Emdad E.M."/>
            <person name="Islam M.M."/>
            <person name="Ahmed B."/>
            <person name="Halim A."/>
            <person name="Hossen Q.M.M."/>
            <person name="Hossain M.Z."/>
            <person name="Ahmed R."/>
            <person name="Khan M.M."/>
            <person name="Islam R."/>
            <person name="Rashid M.M."/>
            <person name="Khan S.A."/>
            <person name="Rahman M.S."/>
            <person name="Alam M."/>
            <person name="Yahiya A.S."/>
            <person name="Khan M.S."/>
            <person name="Azam M.S."/>
            <person name="Haque T."/>
            <person name="Lashkar M.Z.H."/>
            <person name="Akhand A.I."/>
            <person name="Morshed G."/>
            <person name="Roy S."/>
            <person name="Uddin K.S."/>
            <person name="Rabeya T."/>
            <person name="Hossain A.S."/>
            <person name="Chowdhury A."/>
            <person name="Snigdha A.R."/>
            <person name="Mortoza M.S."/>
            <person name="Matin S.A."/>
            <person name="Hoque S.M.E."/>
            <person name="Islam M.K."/>
            <person name="Roy D.K."/>
            <person name="Haider R."/>
            <person name="Moosa M.M."/>
            <person name="Elias S.M."/>
            <person name="Hasan A.M."/>
            <person name="Jahan S."/>
            <person name="Shafiuddin M."/>
            <person name="Mahmood N."/>
            <person name="Shommy N.S."/>
        </authorList>
    </citation>
    <scope>NUCLEOTIDE SEQUENCE [LARGE SCALE GENOMIC DNA]</scope>
    <source>
        <strain evidence="15">cv. O-4</strain>
    </source>
</reference>
<evidence type="ECO:0000256" key="8">
    <source>
        <dbReference type="ARBA" id="ARBA00022801"/>
    </source>
</evidence>
<feature type="region of interest" description="Disordered" evidence="12">
    <location>
        <begin position="363"/>
        <end position="382"/>
    </location>
</feature>
<evidence type="ECO:0000256" key="6">
    <source>
        <dbReference type="ARBA" id="ARBA00022723"/>
    </source>
</evidence>
<dbReference type="Proteomes" id="UP000187203">
    <property type="component" value="Unassembled WGS sequence"/>
</dbReference>
<keyword evidence="7" id="KW-0677">Repeat</keyword>
<keyword evidence="8" id="KW-0378">Hydrolase</keyword>
<evidence type="ECO:0000256" key="3">
    <source>
        <dbReference type="ARBA" id="ARBA00007626"/>
    </source>
</evidence>
<keyword evidence="9" id="KW-0862">Zinc</keyword>
<dbReference type="GO" id="GO:0046872">
    <property type="term" value="F:metal ion binding"/>
    <property type="evidence" value="ECO:0007669"/>
    <property type="project" value="UniProtKB-KW"/>
</dbReference>
<evidence type="ECO:0000256" key="2">
    <source>
        <dbReference type="ARBA" id="ARBA00001946"/>
    </source>
</evidence>
<dbReference type="InterPro" id="IPR031595">
    <property type="entry name" value="PRORP_C"/>
</dbReference>
<dbReference type="AlphaFoldDB" id="A0A1R3GJC1"/>
<keyword evidence="11" id="KW-0464">Manganese</keyword>
<evidence type="ECO:0000256" key="10">
    <source>
        <dbReference type="ARBA" id="ARBA00022842"/>
    </source>
</evidence>
<comment type="cofactor">
    <cofactor evidence="2">
        <name>Mg(2+)</name>
        <dbReference type="ChEBI" id="CHEBI:18420"/>
    </cofactor>
</comment>
<dbReference type="EC" id="3.1.26.5" evidence="4"/>
<evidence type="ECO:0000256" key="11">
    <source>
        <dbReference type="ARBA" id="ARBA00023211"/>
    </source>
</evidence>
<evidence type="ECO:0000256" key="1">
    <source>
        <dbReference type="ARBA" id="ARBA00000928"/>
    </source>
</evidence>
<dbReference type="PANTHER" id="PTHR13547">
    <property type="match status" value="1"/>
</dbReference>
<dbReference type="Gene3D" id="6.10.140.1620">
    <property type="match status" value="1"/>
</dbReference>
<sequence length="712" mass="80798">MGPGSSSLRAKDENKGVKSQSSKTMKKSVAKENVEGKKRSNSPGIHLKVQLDMCSKRGDAMKAIQLYDKALREEGSSNQKKRDEDEKDGSGGDREDNGIPVTEDFKNTGDVDKAFDVEKHMLEHGVQPEEPELEALLRVSVEAGKGDKKWLDYYGPFEAVIDAANVGLFSQRNFKPSKVNAVVNEIRQRLPSKKWPLIVLHNRRITGKKMDEPVNKALIEKWKTADALYATPTGSNDDWYWLYAAIKFKCLIVTNDEMRDHTFQLLGNDFFPKWKERHHVHFSFSNSGPVFHMPPPFSIVIQESEKGHWHIPIASGLDYDAKRTWLCITRADSYVVKEDLATIPEDLQPLDHNKKCARSNTQIEVNTNSLPQNDGNHDQPKKPTEEIYKSIREILSGASVSSDQCDFNTNSLPQNDGNHDQPKKPIEEIYKNIREILSEFCSVFERQEKKTMHITEIFSPPNKEDNSDDGFRFDKSLQELRDLRSQLHYAADYCETTFLNSADKKEVVENTKEYICKAVVTFVDHVGNVSANLNDCISKTDAFSEAELRINCLKQRILSCEQFAHKLALTRVQWNPVSPRHHRRYLSAPSLERSNEDSRVSIAPGPAKHIDKHEPLDTEGVPLFFFTCTEKPSLSKSPSLRSNCDEYSDSDSSSALVPVRDGISILSKGTSNPTFHFQQGSKKHGRMRGFYKKPLQNADILSFIRRARRLAA</sequence>
<evidence type="ECO:0000256" key="12">
    <source>
        <dbReference type="SAM" id="MobiDB-lite"/>
    </source>
</evidence>
<dbReference type="Pfam" id="PF16953">
    <property type="entry name" value="PRORP"/>
    <property type="match status" value="1"/>
</dbReference>
<dbReference type="PANTHER" id="PTHR13547:SF7">
    <property type="entry name" value="RIBONUCLEASE P"/>
    <property type="match status" value="1"/>
</dbReference>
<comment type="caution">
    <text evidence="14">The sequence shown here is derived from an EMBL/GenBank/DDBJ whole genome shotgun (WGS) entry which is preliminary data.</text>
</comment>
<evidence type="ECO:0000313" key="15">
    <source>
        <dbReference type="Proteomes" id="UP000187203"/>
    </source>
</evidence>
<organism evidence="14 15">
    <name type="scientific">Corchorus olitorius</name>
    <dbReference type="NCBI Taxonomy" id="93759"/>
    <lineage>
        <taxon>Eukaryota</taxon>
        <taxon>Viridiplantae</taxon>
        <taxon>Streptophyta</taxon>
        <taxon>Embryophyta</taxon>
        <taxon>Tracheophyta</taxon>
        <taxon>Spermatophyta</taxon>
        <taxon>Magnoliopsida</taxon>
        <taxon>eudicotyledons</taxon>
        <taxon>Gunneridae</taxon>
        <taxon>Pentapetalae</taxon>
        <taxon>rosids</taxon>
        <taxon>malvids</taxon>
        <taxon>Malvales</taxon>
        <taxon>Malvaceae</taxon>
        <taxon>Grewioideae</taxon>
        <taxon>Apeibeae</taxon>
        <taxon>Corchorus</taxon>
    </lineage>
</organism>
<keyword evidence="6" id="KW-0479">Metal-binding</keyword>
<evidence type="ECO:0000259" key="13">
    <source>
        <dbReference type="Pfam" id="PF16953"/>
    </source>
</evidence>
<evidence type="ECO:0000256" key="9">
    <source>
        <dbReference type="ARBA" id="ARBA00022833"/>
    </source>
</evidence>
<feature type="region of interest" description="Disordered" evidence="12">
    <location>
        <begin position="1"/>
        <end position="49"/>
    </location>
</feature>
<feature type="region of interest" description="Disordered" evidence="12">
    <location>
        <begin position="70"/>
        <end position="105"/>
    </location>
</feature>
<keyword evidence="15" id="KW-1185">Reference proteome</keyword>
<comment type="catalytic activity">
    <reaction evidence="1">
        <text>Endonucleolytic cleavage of RNA, removing 5'-extranucleotides from tRNA precursor.</text>
        <dbReference type="EC" id="3.1.26.5"/>
    </reaction>
</comment>
<dbReference type="EMBL" id="AWUE01022448">
    <property type="protein sequence ID" value="OMO58161.1"/>
    <property type="molecule type" value="Genomic_DNA"/>
</dbReference>
<protein>
    <recommendedName>
        <fullName evidence="4">ribonuclease P</fullName>
        <ecNumber evidence="4">3.1.26.5</ecNumber>
    </recommendedName>
</protein>
<dbReference type="Gene3D" id="3.40.50.11980">
    <property type="match status" value="1"/>
</dbReference>
<feature type="domain" description="PRORP" evidence="13">
    <location>
        <begin position="148"/>
        <end position="327"/>
    </location>
</feature>
<accession>A0A1R3GJC1</accession>
<evidence type="ECO:0000256" key="7">
    <source>
        <dbReference type="ARBA" id="ARBA00022737"/>
    </source>
</evidence>
<keyword evidence="5" id="KW-0819">tRNA processing</keyword>